<comment type="similarity">
    <text evidence="2 5">Belongs to the RecX family.</text>
</comment>
<evidence type="ECO:0000256" key="3">
    <source>
        <dbReference type="ARBA" id="ARBA00018111"/>
    </source>
</evidence>
<dbReference type="Pfam" id="PF21982">
    <property type="entry name" value="RecX_HTH1"/>
    <property type="match status" value="1"/>
</dbReference>
<comment type="function">
    <text evidence="5">Modulates RecA activity.</text>
</comment>
<protein>
    <recommendedName>
        <fullName evidence="3 5">Regulatory protein RecX</fullName>
    </recommendedName>
</protein>
<comment type="subcellular location">
    <subcellularLocation>
        <location evidence="1 5">Cytoplasm</location>
    </subcellularLocation>
</comment>
<evidence type="ECO:0000256" key="1">
    <source>
        <dbReference type="ARBA" id="ARBA00004496"/>
    </source>
</evidence>
<dbReference type="EMBL" id="LCUF01000010">
    <property type="protein sequence ID" value="KQA23539.1"/>
    <property type="molecule type" value="Genomic_DNA"/>
</dbReference>
<dbReference type="PANTHER" id="PTHR33602">
    <property type="entry name" value="REGULATORY PROTEIN RECX FAMILY PROTEIN"/>
    <property type="match status" value="1"/>
</dbReference>
<evidence type="ECO:0000313" key="9">
    <source>
        <dbReference type="EMBL" id="KQA23539.1"/>
    </source>
</evidence>
<feature type="domain" description="RecX second three-helical" evidence="6">
    <location>
        <begin position="54"/>
        <end position="94"/>
    </location>
</feature>
<organism evidence="9 10">
    <name type="scientific">Vibrio metoecus</name>
    <dbReference type="NCBI Taxonomy" id="1481663"/>
    <lineage>
        <taxon>Bacteria</taxon>
        <taxon>Pseudomonadati</taxon>
        <taxon>Pseudomonadota</taxon>
        <taxon>Gammaproteobacteria</taxon>
        <taxon>Vibrionales</taxon>
        <taxon>Vibrionaceae</taxon>
        <taxon>Vibrio</taxon>
    </lineage>
</organism>
<evidence type="ECO:0000259" key="6">
    <source>
        <dbReference type="Pfam" id="PF02631"/>
    </source>
</evidence>
<dbReference type="Pfam" id="PF02631">
    <property type="entry name" value="RecX_HTH2"/>
    <property type="match status" value="1"/>
</dbReference>
<dbReference type="PANTHER" id="PTHR33602:SF1">
    <property type="entry name" value="REGULATORY PROTEIN RECX FAMILY PROTEIN"/>
    <property type="match status" value="1"/>
</dbReference>
<dbReference type="NCBIfam" id="NF001057">
    <property type="entry name" value="PRK00117.3-3"/>
    <property type="match status" value="1"/>
</dbReference>
<dbReference type="PATRIC" id="fig|1481663.8.peg.773"/>
<dbReference type="InterPro" id="IPR053924">
    <property type="entry name" value="RecX_HTH_2nd"/>
</dbReference>
<accession>A0A0Q0MTV9</accession>
<evidence type="ECO:0000259" key="7">
    <source>
        <dbReference type="Pfam" id="PF21981"/>
    </source>
</evidence>
<dbReference type="InterPro" id="IPR003783">
    <property type="entry name" value="Regulatory_RecX"/>
</dbReference>
<dbReference type="InterPro" id="IPR053925">
    <property type="entry name" value="RecX_HTH_3rd"/>
</dbReference>
<reference evidence="9 10" key="1">
    <citation type="journal article" date="2015" name="Genome Biol. Evol.">
        <title>The Dynamics of Genetic Interactions between Vibrio metoecus and Vibrio cholerae, Two Close Relatives Co-Occurring in the Environment.</title>
        <authorList>
            <person name="Orata F.D."/>
            <person name="Kirchberger P.C."/>
            <person name="Meheust R."/>
            <person name="Barlow E.J."/>
            <person name="Tarr C.L."/>
            <person name="Boucher Y."/>
        </authorList>
    </citation>
    <scope>NUCLEOTIDE SEQUENCE [LARGE SCALE GENOMIC DNA]</scope>
    <source>
        <strain evidence="9 10">08-2459</strain>
    </source>
</reference>
<dbReference type="InterPro" id="IPR036388">
    <property type="entry name" value="WH-like_DNA-bd_sf"/>
</dbReference>
<sequence length="153" mass="18019">MSLDLTACRQSALQLLSRRDHSEYELHQKLTLKGHVHEIVDEVVKYCLELGYLSDVRYTASQARQMVHKGYGEQRLRQQLKEKRVAEAVIEQVLAEQTIDWFELAKEVAHKKIQKLGISFERSQYAKQVRYLQYRGFNFDQIRYALQASESDQ</sequence>
<evidence type="ECO:0000256" key="2">
    <source>
        <dbReference type="ARBA" id="ARBA00009695"/>
    </source>
</evidence>
<dbReference type="HAMAP" id="MF_01114">
    <property type="entry name" value="RecX"/>
    <property type="match status" value="1"/>
</dbReference>
<feature type="domain" description="RecX first three-helical" evidence="8">
    <location>
        <begin position="8"/>
        <end position="47"/>
    </location>
</feature>
<dbReference type="Proteomes" id="UP000053724">
    <property type="component" value="Unassembled WGS sequence"/>
</dbReference>
<dbReference type="GO" id="GO:0005737">
    <property type="term" value="C:cytoplasm"/>
    <property type="evidence" value="ECO:0007669"/>
    <property type="project" value="UniProtKB-SubCell"/>
</dbReference>
<dbReference type="GO" id="GO:0006282">
    <property type="term" value="P:regulation of DNA repair"/>
    <property type="evidence" value="ECO:0007669"/>
    <property type="project" value="UniProtKB-UniRule"/>
</dbReference>
<keyword evidence="4 5" id="KW-0963">Cytoplasm</keyword>
<evidence type="ECO:0000256" key="5">
    <source>
        <dbReference type="HAMAP-Rule" id="MF_01114"/>
    </source>
</evidence>
<evidence type="ECO:0000256" key="4">
    <source>
        <dbReference type="ARBA" id="ARBA00022490"/>
    </source>
</evidence>
<feature type="domain" description="RecX third three-helical" evidence="7">
    <location>
        <begin position="100"/>
        <end position="146"/>
    </location>
</feature>
<dbReference type="Gene3D" id="1.10.10.10">
    <property type="entry name" value="Winged helix-like DNA-binding domain superfamily/Winged helix DNA-binding domain"/>
    <property type="match status" value="3"/>
</dbReference>
<comment type="caution">
    <text evidence="9">The sequence shown here is derived from an EMBL/GenBank/DDBJ whole genome shotgun (WGS) entry which is preliminary data.</text>
</comment>
<gene>
    <name evidence="5" type="primary">recX</name>
    <name evidence="9" type="ORF">AAY55_09785</name>
</gene>
<proteinExistence type="inferred from homology"/>
<dbReference type="InterPro" id="IPR053926">
    <property type="entry name" value="RecX_HTH_1st"/>
</dbReference>
<dbReference type="AlphaFoldDB" id="A0A0Q0MTV9"/>
<evidence type="ECO:0000259" key="8">
    <source>
        <dbReference type="Pfam" id="PF21982"/>
    </source>
</evidence>
<evidence type="ECO:0000313" key="10">
    <source>
        <dbReference type="Proteomes" id="UP000053724"/>
    </source>
</evidence>
<name>A0A0Q0MTV9_VIBMT</name>
<dbReference type="Pfam" id="PF21981">
    <property type="entry name" value="RecX_HTH3"/>
    <property type="match status" value="1"/>
</dbReference>